<dbReference type="GeneID" id="81387189"/>
<evidence type="ECO:0000256" key="1">
    <source>
        <dbReference type="SAM" id="MobiDB-lite"/>
    </source>
</evidence>
<name>A0A9W9NQP4_PENCI</name>
<feature type="compositionally biased region" description="Polar residues" evidence="1">
    <location>
        <begin position="444"/>
        <end position="462"/>
    </location>
</feature>
<reference evidence="2" key="1">
    <citation type="submission" date="2022-11" db="EMBL/GenBank/DDBJ databases">
        <authorList>
            <person name="Petersen C."/>
        </authorList>
    </citation>
    <scope>NUCLEOTIDE SEQUENCE</scope>
    <source>
        <strain evidence="2">IBT 23319</strain>
    </source>
</reference>
<comment type="caution">
    <text evidence="2">The sequence shown here is derived from an EMBL/GenBank/DDBJ whole genome shotgun (WGS) entry which is preliminary data.</text>
</comment>
<feature type="compositionally biased region" description="Low complexity" evidence="1">
    <location>
        <begin position="366"/>
        <end position="418"/>
    </location>
</feature>
<dbReference type="AlphaFoldDB" id="A0A9W9NQP4"/>
<keyword evidence="3" id="KW-1185">Reference proteome</keyword>
<dbReference type="EMBL" id="JAPQKT010000008">
    <property type="protein sequence ID" value="KAJ5222864.1"/>
    <property type="molecule type" value="Genomic_DNA"/>
</dbReference>
<evidence type="ECO:0000313" key="3">
    <source>
        <dbReference type="Proteomes" id="UP001147733"/>
    </source>
</evidence>
<feature type="region of interest" description="Disordered" evidence="1">
    <location>
        <begin position="728"/>
        <end position="752"/>
    </location>
</feature>
<organism evidence="2 3">
    <name type="scientific">Penicillium citrinum</name>
    <dbReference type="NCBI Taxonomy" id="5077"/>
    <lineage>
        <taxon>Eukaryota</taxon>
        <taxon>Fungi</taxon>
        <taxon>Dikarya</taxon>
        <taxon>Ascomycota</taxon>
        <taxon>Pezizomycotina</taxon>
        <taxon>Eurotiomycetes</taxon>
        <taxon>Eurotiomycetidae</taxon>
        <taxon>Eurotiales</taxon>
        <taxon>Aspergillaceae</taxon>
        <taxon>Penicillium</taxon>
    </lineage>
</organism>
<dbReference type="OrthoDB" id="10265971at2759"/>
<feature type="region of interest" description="Disordered" evidence="1">
    <location>
        <begin position="25"/>
        <end position="44"/>
    </location>
</feature>
<gene>
    <name evidence="2" type="ORF">N7469_009104</name>
</gene>
<dbReference type="RefSeq" id="XP_056497787.1">
    <property type="nucleotide sequence ID" value="XM_056648022.1"/>
</dbReference>
<accession>A0A9W9NQP4</accession>
<feature type="region of interest" description="Disordered" evidence="1">
    <location>
        <begin position="241"/>
        <end position="269"/>
    </location>
</feature>
<feature type="compositionally biased region" description="Polar residues" evidence="1">
    <location>
        <begin position="478"/>
        <end position="487"/>
    </location>
</feature>
<feature type="region of interest" description="Disordered" evidence="1">
    <location>
        <begin position="332"/>
        <end position="494"/>
    </location>
</feature>
<protein>
    <submittedName>
        <fullName evidence="2">Uncharacterized protein</fullName>
    </submittedName>
</protein>
<reference evidence="2" key="2">
    <citation type="journal article" date="2023" name="IMA Fungus">
        <title>Comparative genomic study of the Penicillium genus elucidates a diverse pangenome and 15 lateral gene transfer events.</title>
        <authorList>
            <person name="Petersen C."/>
            <person name="Sorensen T."/>
            <person name="Nielsen M.R."/>
            <person name="Sondergaard T.E."/>
            <person name="Sorensen J.L."/>
            <person name="Fitzpatrick D.A."/>
            <person name="Frisvad J.C."/>
            <person name="Nielsen K.L."/>
        </authorList>
    </citation>
    <scope>NUCLEOTIDE SEQUENCE</scope>
    <source>
        <strain evidence="2">IBT 23319</strain>
    </source>
</reference>
<feature type="compositionally biased region" description="Polar residues" evidence="1">
    <location>
        <begin position="679"/>
        <end position="692"/>
    </location>
</feature>
<evidence type="ECO:0000313" key="2">
    <source>
        <dbReference type="EMBL" id="KAJ5222864.1"/>
    </source>
</evidence>
<sequence>MQNYIDQYKESNLLDLPRMRSLAPPDLSKLKQTHPGRTPGSEGDLVEFVTEERIPAMLSISEMWDPGDLRDYFSSDVLGILPRVAKATYTELSVVAGLNLLQISVTGRKREDVDEALDKLHTSLGFVVLIQEPLHDLVVLPSRDETGEYHLGKFMDIDRVSGCVVEDCQKLKFPLEKAMIPYSLASKVRERIQKASPPPTTDASVPAYGSSLSVQSAPLAWSQSDFPDLSNMSPLRRPIQVKSPSWPSLSTANSPTRWPHPPGKLMSDQDDTSRVVAAPTFPSLPLKPPLHEITKSEHKTQVNHLREVTVPHPRLPELVKLGASRLAFGTKIRKPASQIEDKPASKMGSPGMPEFMAIQTTHQKDCSTTPLSTTSSSQSCPSESSHPLSQSPPCHATPPSSSTSSPPSLRRASRPGSPEFIPSTKRPKYSPGNREKLASVRFPSYQSLGTKSTLPNTSTSDVRGTEKELQDRLVLPDTISQPSSSADSLAVSEPSKLIGSASLERPSCVPKIFYRMKPPVPPKPQGISGHAVGKAKPLRSEATPCTEASKLPRVMTKPASPSDLSKELVRSQTLIDLDPVDEAPRSASPVLHSDLTGLQIGDQIGILSLENFTHVQPDLDREMSQDRLDTNPSVQTSSSRNTAVALVNQVVVPKVSEIPGLAVITDTISAAEPNSQGQLLDISDNAQGNASPSPEEPPTKEDGQLSLVYIIDGMPIISCIEVLMSAPPRKRYPDYGQSSVRKPETEQGPFVH</sequence>
<feature type="region of interest" description="Disordered" evidence="1">
    <location>
        <begin position="679"/>
        <end position="701"/>
    </location>
</feature>
<dbReference type="Proteomes" id="UP001147733">
    <property type="component" value="Unassembled WGS sequence"/>
</dbReference>
<feature type="compositionally biased region" description="Polar residues" evidence="1">
    <location>
        <begin position="242"/>
        <end position="256"/>
    </location>
</feature>
<proteinExistence type="predicted"/>